<keyword evidence="5" id="KW-1185">Reference proteome</keyword>
<comment type="caution">
    <text evidence="4">The sequence shown here is derived from an EMBL/GenBank/DDBJ whole genome shotgun (WGS) entry which is preliminary data.</text>
</comment>
<dbReference type="Proteomes" id="UP000691718">
    <property type="component" value="Unassembled WGS sequence"/>
</dbReference>
<name>A0A8S3WGE2_PARAO</name>
<evidence type="ECO:0000256" key="1">
    <source>
        <dbReference type="ARBA" id="ARBA00001968"/>
    </source>
</evidence>
<organism evidence="4 5">
    <name type="scientific">Parnassius apollo</name>
    <name type="common">Apollo butterfly</name>
    <name type="synonym">Papilio apollo</name>
    <dbReference type="NCBI Taxonomy" id="110799"/>
    <lineage>
        <taxon>Eukaryota</taxon>
        <taxon>Metazoa</taxon>
        <taxon>Ecdysozoa</taxon>
        <taxon>Arthropoda</taxon>
        <taxon>Hexapoda</taxon>
        <taxon>Insecta</taxon>
        <taxon>Pterygota</taxon>
        <taxon>Neoptera</taxon>
        <taxon>Endopterygota</taxon>
        <taxon>Lepidoptera</taxon>
        <taxon>Glossata</taxon>
        <taxon>Ditrysia</taxon>
        <taxon>Papilionoidea</taxon>
        <taxon>Papilionidae</taxon>
        <taxon>Parnassiinae</taxon>
        <taxon>Parnassini</taxon>
        <taxon>Parnassius</taxon>
        <taxon>Parnassius</taxon>
    </lineage>
</organism>
<gene>
    <name evidence="4" type="ORF">PAPOLLO_LOCUS6156</name>
</gene>
<comment type="cofactor">
    <cofactor evidence="1">
        <name>a divalent metal cation</name>
        <dbReference type="ChEBI" id="CHEBI:60240"/>
    </cofactor>
</comment>
<dbReference type="AlphaFoldDB" id="A0A8S3WGE2"/>
<dbReference type="InterPro" id="IPR027806">
    <property type="entry name" value="HARBI1_dom"/>
</dbReference>
<sequence length="119" mass="13392">MLTCCHGSHDATIFNNSILKTECDAGQFGYRWLLGDSAYPNRPYLLTPVLNPVSEVEHRHNEALIKTKNTIERGFGVWKCSFPVVALTLRSSIPNMQAVIIATTILHNICRNQSHRNTL</sequence>
<evidence type="ECO:0000259" key="3">
    <source>
        <dbReference type="Pfam" id="PF13359"/>
    </source>
</evidence>
<protein>
    <submittedName>
        <fullName evidence="4">(apollo) hypothetical protein</fullName>
    </submittedName>
</protein>
<proteinExistence type="predicted"/>
<accession>A0A8S3WGE2</accession>
<feature type="domain" description="DDE Tnp4" evidence="3">
    <location>
        <begin position="9"/>
        <end position="108"/>
    </location>
</feature>
<dbReference type="GO" id="GO:0046872">
    <property type="term" value="F:metal ion binding"/>
    <property type="evidence" value="ECO:0007669"/>
    <property type="project" value="UniProtKB-KW"/>
</dbReference>
<evidence type="ECO:0000256" key="2">
    <source>
        <dbReference type="ARBA" id="ARBA00022723"/>
    </source>
</evidence>
<keyword evidence="2" id="KW-0479">Metal-binding</keyword>
<dbReference type="EMBL" id="CAJQZP010000397">
    <property type="protein sequence ID" value="CAG4959444.1"/>
    <property type="molecule type" value="Genomic_DNA"/>
</dbReference>
<dbReference type="OrthoDB" id="2430314at2759"/>
<reference evidence="4" key="1">
    <citation type="submission" date="2021-04" db="EMBL/GenBank/DDBJ databases">
        <authorList>
            <person name="Tunstrom K."/>
        </authorList>
    </citation>
    <scope>NUCLEOTIDE SEQUENCE</scope>
</reference>
<dbReference type="Pfam" id="PF13359">
    <property type="entry name" value="DDE_Tnp_4"/>
    <property type="match status" value="1"/>
</dbReference>
<evidence type="ECO:0000313" key="4">
    <source>
        <dbReference type="EMBL" id="CAG4959444.1"/>
    </source>
</evidence>
<evidence type="ECO:0000313" key="5">
    <source>
        <dbReference type="Proteomes" id="UP000691718"/>
    </source>
</evidence>